<reference evidence="7 8" key="1">
    <citation type="submission" date="2016-10" db="EMBL/GenBank/DDBJ databases">
        <authorList>
            <person name="de Groot N.N."/>
        </authorList>
    </citation>
    <scope>NUCLEOTIDE SEQUENCE [LARGE SCALE GENOMIC DNA]</scope>
    <source>
        <strain evidence="7 8">AR40</strain>
    </source>
</reference>
<dbReference type="InterPro" id="IPR011081">
    <property type="entry name" value="Big_4"/>
</dbReference>
<evidence type="ECO:0000259" key="6">
    <source>
        <dbReference type="Pfam" id="PF07532"/>
    </source>
</evidence>
<dbReference type="InterPro" id="IPR017853">
    <property type="entry name" value="GH"/>
</dbReference>
<proteinExistence type="inferred from homology"/>
<feature type="domain" description="Bacterial Ig-like" evidence="6">
    <location>
        <begin position="511"/>
        <end position="565"/>
    </location>
</feature>
<feature type="region of interest" description="Disordered" evidence="5">
    <location>
        <begin position="29"/>
        <end position="53"/>
    </location>
</feature>
<evidence type="ECO:0000256" key="4">
    <source>
        <dbReference type="RuleBase" id="RU361192"/>
    </source>
</evidence>
<dbReference type="Pfam" id="PF07532">
    <property type="entry name" value="Big_4"/>
    <property type="match status" value="1"/>
</dbReference>
<dbReference type="Pfam" id="PF07745">
    <property type="entry name" value="Glyco_hydro_53"/>
    <property type="match status" value="1"/>
</dbReference>
<dbReference type="GO" id="GO:0015926">
    <property type="term" value="F:glucosidase activity"/>
    <property type="evidence" value="ECO:0007669"/>
    <property type="project" value="InterPro"/>
</dbReference>
<protein>
    <recommendedName>
        <fullName evidence="4">Arabinogalactan endo-beta-1,4-galactanase</fullName>
        <ecNumber evidence="4">3.2.1.89</ecNumber>
    </recommendedName>
</protein>
<evidence type="ECO:0000256" key="3">
    <source>
        <dbReference type="ARBA" id="ARBA00023295"/>
    </source>
</evidence>
<name>A0A1H9TEJ4_BUTFI</name>
<keyword evidence="4" id="KW-0732">Signal</keyword>
<feature type="chain" id="PRO_5039759255" description="Arabinogalactan endo-beta-1,4-galactanase" evidence="4">
    <location>
        <begin position="31"/>
        <end position="730"/>
    </location>
</feature>
<dbReference type="SUPFAM" id="SSF51445">
    <property type="entry name" value="(Trans)glycosidases"/>
    <property type="match status" value="1"/>
</dbReference>
<dbReference type="PANTHER" id="PTHR34983">
    <property type="entry name" value="ARABINOGALACTAN ENDO-BETA-1,4-GALACTANASE A"/>
    <property type="match status" value="1"/>
</dbReference>
<dbReference type="InterPro" id="IPR011683">
    <property type="entry name" value="Glyco_hydro_53"/>
</dbReference>
<dbReference type="EMBL" id="FOGJ01000014">
    <property type="protein sequence ID" value="SER95033.1"/>
    <property type="molecule type" value="Genomic_DNA"/>
</dbReference>
<comment type="catalytic activity">
    <reaction evidence="4">
        <text>The enzyme specifically hydrolyzes (1-&gt;4)-beta-D-galactosidic linkages in type I arabinogalactans.</text>
        <dbReference type="EC" id="3.2.1.89"/>
    </reaction>
</comment>
<dbReference type="GO" id="GO:0031218">
    <property type="term" value="F:arabinogalactan endo-1,4-beta-galactosidase activity"/>
    <property type="evidence" value="ECO:0007669"/>
    <property type="project" value="UniProtKB-EC"/>
</dbReference>
<dbReference type="Proteomes" id="UP000182584">
    <property type="component" value="Unassembled WGS sequence"/>
</dbReference>
<dbReference type="AlphaFoldDB" id="A0A1H9TEJ4"/>
<evidence type="ECO:0000313" key="8">
    <source>
        <dbReference type="Proteomes" id="UP000182584"/>
    </source>
</evidence>
<dbReference type="RefSeq" id="WP_074756551.1">
    <property type="nucleotide sequence ID" value="NZ_FOGJ01000014.1"/>
</dbReference>
<organism evidence="7 8">
    <name type="scientific">Butyrivibrio fibrisolvens</name>
    <dbReference type="NCBI Taxonomy" id="831"/>
    <lineage>
        <taxon>Bacteria</taxon>
        <taxon>Bacillati</taxon>
        <taxon>Bacillota</taxon>
        <taxon>Clostridia</taxon>
        <taxon>Lachnospirales</taxon>
        <taxon>Lachnospiraceae</taxon>
        <taxon>Butyrivibrio</taxon>
    </lineage>
</organism>
<dbReference type="PANTHER" id="PTHR34983:SF2">
    <property type="entry name" value="ENDO-BETA-1,4-GALACTANASE"/>
    <property type="match status" value="1"/>
</dbReference>
<dbReference type="OrthoDB" id="9768786at2"/>
<keyword evidence="3 4" id="KW-0326">Glycosidase</keyword>
<dbReference type="Gene3D" id="3.20.20.80">
    <property type="entry name" value="Glycosidases"/>
    <property type="match status" value="1"/>
</dbReference>
<dbReference type="Gene3D" id="2.60.120.260">
    <property type="entry name" value="Galactose-binding domain-like"/>
    <property type="match status" value="1"/>
</dbReference>
<keyword evidence="2 4" id="KW-0378">Hydrolase</keyword>
<dbReference type="GO" id="GO:0045490">
    <property type="term" value="P:pectin catabolic process"/>
    <property type="evidence" value="ECO:0007669"/>
    <property type="project" value="TreeGrafter"/>
</dbReference>
<dbReference type="EC" id="3.2.1.89" evidence="4"/>
<evidence type="ECO:0000256" key="5">
    <source>
        <dbReference type="SAM" id="MobiDB-lite"/>
    </source>
</evidence>
<sequence>MKNKFSKNLIRTTSVSMAVCLSLSVPGCGAMSQSDDQNTSVSTGEASETADIETAGVDAFDTATVSDTAENTVEGKEEHVDDSKAIELKTVDTDGNSYKDSRVYVQKIDGLSDDFMRGVDISSYLSEEESGVVFKDYDGNDIDSQGFFDLLSDSGVNYIRIRVWNDPYDEDGNGYGGGNCDIDRAVVMGQYATNAGMKVYIDFHYSDFWADPNKQMSPKAWDGMSISERETALYDYTKESLQKLKDAGVDVGLVSIGNETDPGMAGVTSNHEKCRLYSAGSRAVREVISDAYIAVHYSNPQRDYMEIAKMLSDEDVDYDVFATSYYPYWHGTLDNLTQTLKNVADTYDKKVMVAETSWAYTLDDGDGSGNTVAKGSNDDDSEYSISVQGQSEVIRNVIKAVADVGEAGIGMFYWEPAWIPVNVYADTTDNAEQILKENTIAWEKYGSGWASSYAGGYDPNDAGKYYGGSSWDNQALFDFAGYPLDSLKTFEYVYTGNEIEGMEFEGAITPAGVTVSLGEDIASYLPSTVKGEYTGGARLDLPVEWDDCSDISEFGEYKVFGTVTDILSQDENNTSRVIIKVNVLPDSLLINSDFETGDDSGWEISGNGSWVDSEDVFRGEYGLHFWSETEVMFTASQDYIAAKSGNYTASMMIQGGDAGDDQEITITITNNTKGTSVTADTTVTGWLEWTNPTTDTLEVEEGDELTVTISVKTAPGGWGTIDDAYLYMVK</sequence>
<evidence type="ECO:0000313" key="7">
    <source>
        <dbReference type="EMBL" id="SER95033.1"/>
    </source>
</evidence>
<dbReference type="eggNOG" id="COG3867">
    <property type="taxonomic scope" value="Bacteria"/>
</dbReference>
<accession>A0A1H9TEJ4</accession>
<feature type="compositionally biased region" description="Polar residues" evidence="5">
    <location>
        <begin position="31"/>
        <end position="46"/>
    </location>
</feature>
<evidence type="ECO:0000256" key="2">
    <source>
        <dbReference type="ARBA" id="ARBA00022801"/>
    </source>
</evidence>
<feature type="signal peptide" evidence="4">
    <location>
        <begin position="1"/>
        <end position="30"/>
    </location>
</feature>
<evidence type="ECO:0000256" key="1">
    <source>
        <dbReference type="ARBA" id="ARBA00010687"/>
    </source>
</evidence>
<gene>
    <name evidence="7" type="ORF">SAMN04487884_11482</name>
</gene>
<comment type="similarity">
    <text evidence="1 4">Belongs to the glycosyl hydrolase 53 family.</text>
</comment>